<dbReference type="SMART" id="SM00129">
    <property type="entry name" value="KISc"/>
    <property type="match status" value="1"/>
</dbReference>
<evidence type="ECO:0000313" key="9">
    <source>
        <dbReference type="EMBL" id="MEQ2275807.1"/>
    </source>
</evidence>
<protein>
    <recommendedName>
        <fullName evidence="6">Kinesin-like protein</fullName>
    </recommendedName>
</protein>
<keyword evidence="2 5" id="KW-0547">Nucleotide-binding</keyword>
<comment type="similarity">
    <text evidence="5 6">Belongs to the TRAFAC class myosin-kinesin ATPase superfamily. Kinesin family.</text>
</comment>
<keyword evidence="5 6" id="KW-0505">Motor protein</keyword>
<evidence type="ECO:0000256" key="5">
    <source>
        <dbReference type="PROSITE-ProRule" id="PRU00283"/>
    </source>
</evidence>
<dbReference type="Proteomes" id="UP001444071">
    <property type="component" value="Unassembled WGS sequence"/>
</dbReference>
<dbReference type="InterPro" id="IPR036961">
    <property type="entry name" value="Kinesin_motor_dom_sf"/>
</dbReference>
<reference evidence="9 10" key="1">
    <citation type="submission" date="2021-06" db="EMBL/GenBank/DDBJ databases">
        <authorList>
            <person name="Palmer J.M."/>
        </authorList>
    </citation>
    <scope>NUCLEOTIDE SEQUENCE [LARGE SCALE GENOMIC DNA]</scope>
    <source>
        <strain evidence="9 10">XR_2019</strain>
        <tissue evidence="9">Muscle</tissue>
    </source>
</reference>
<gene>
    <name evidence="9" type="ORF">XENORESO_009108</name>
</gene>
<feature type="domain" description="Kinesin motor" evidence="8">
    <location>
        <begin position="1"/>
        <end position="245"/>
    </location>
</feature>
<dbReference type="InterPro" id="IPR027417">
    <property type="entry name" value="P-loop_NTPase"/>
</dbReference>
<comment type="caution">
    <text evidence="9">The sequence shown here is derived from an EMBL/GenBank/DDBJ whole genome shotgun (WGS) entry which is preliminary data.</text>
</comment>
<dbReference type="PROSITE" id="PS00411">
    <property type="entry name" value="KINESIN_MOTOR_1"/>
    <property type="match status" value="1"/>
</dbReference>
<evidence type="ECO:0000256" key="4">
    <source>
        <dbReference type="ARBA" id="ARBA00023212"/>
    </source>
</evidence>
<dbReference type="InterPro" id="IPR027640">
    <property type="entry name" value="Kinesin-like_fam"/>
</dbReference>
<comment type="subcellular location">
    <subcellularLocation>
        <location evidence="1">Cytoplasm</location>
        <location evidence="1">Cytoskeleton</location>
    </subcellularLocation>
</comment>
<dbReference type="Gene3D" id="3.40.850.10">
    <property type="entry name" value="Kinesin motor domain"/>
    <property type="match status" value="1"/>
</dbReference>
<dbReference type="InterPro" id="IPR019821">
    <property type="entry name" value="Kinesin_motor_CS"/>
</dbReference>
<keyword evidence="4" id="KW-0963">Cytoplasm</keyword>
<keyword evidence="4" id="KW-0206">Cytoskeleton</keyword>
<evidence type="ECO:0000256" key="7">
    <source>
        <dbReference type="SAM" id="MobiDB-lite"/>
    </source>
</evidence>
<feature type="region of interest" description="Disordered" evidence="7">
    <location>
        <begin position="710"/>
        <end position="729"/>
    </location>
</feature>
<sequence>MLSGGKATCFAYGQTGAGKTHTMLGSSSSGTGLYALAVQDIFAHLSAINTALLVYVSFFEIYCGQLYDLLEHRKRLFAREDGNKVVHISGLREVRVDSVSSLLEVISKGTAERTQGMSGVNPLSSRSHALLQIQIRDLNQQIAGRMWFVDLAGSERASDAKDPNKQSRMEGAEINQSLLALKECIRSLDKEESHTPFRQSKLTQVLKDSFVGDSMTCMIANISPGHSATEHTLNTLRYADRVKELRGEIGPIGRRRRSSKMGPSDKNMSDSSNKRNRRSAGTSKNAELGGQNKNFSPKMPTRPHTWDTVFCSTPKKRTCGEETQSRHTQGTEIEHITPIRGYLAQNECRCLSKGPEVRKDGRTENKRSNGIHSHCVKRKHTRAVGMLRQQNKGAGVDLTFSKKDSGFYHREKENHQQTMKGRRREEPEWTDMRRHVESCRDTCRGEDGLKENEVHKADHNEKVRHLREYHQQLQQFLPSTTSSSAHPLSSSTCPSYSSRVSLPSLLDSSHFSCFTHVDPCLEETTDVQIETSANKHKNMTEVDKCESERKEVDEAAGKVTMRKEDMRLAGRKGGEIRCCWVESTQQIPTNTEAHLSFSHDSEDQRDVGLQRLETRDIAWSLGQKEMSDCYSRNRLFDPPHLQAIAERPLSPVCEDTSKMSVLPQDDTHRDRLSCIMDPLSISQLHVDQQAAVISPRTLHSVILEMNTSAKSDTATVTGHHEQQKYIPTT</sequence>
<evidence type="ECO:0000313" key="10">
    <source>
        <dbReference type="Proteomes" id="UP001444071"/>
    </source>
</evidence>
<dbReference type="PANTHER" id="PTHR47971:SF20">
    <property type="entry name" value="KINESIN-LIKE PROTEIN KIF24"/>
    <property type="match status" value="1"/>
</dbReference>
<organism evidence="9 10">
    <name type="scientific">Xenotaenia resolanae</name>
    <dbReference type="NCBI Taxonomy" id="208358"/>
    <lineage>
        <taxon>Eukaryota</taxon>
        <taxon>Metazoa</taxon>
        <taxon>Chordata</taxon>
        <taxon>Craniata</taxon>
        <taxon>Vertebrata</taxon>
        <taxon>Euteleostomi</taxon>
        <taxon>Actinopterygii</taxon>
        <taxon>Neopterygii</taxon>
        <taxon>Teleostei</taxon>
        <taxon>Neoteleostei</taxon>
        <taxon>Acanthomorphata</taxon>
        <taxon>Ovalentaria</taxon>
        <taxon>Atherinomorphae</taxon>
        <taxon>Cyprinodontiformes</taxon>
        <taxon>Goodeidae</taxon>
        <taxon>Xenotaenia</taxon>
    </lineage>
</organism>
<dbReference type="EMBL" id="JAHRIM010082922">
    <property type="protein sequence ID" value="MEQ2275807.1"/>
    <property type="molecule type" value="Genomic_DNA"/>
</dbReference>
<dbReference type="InterPro" id="IPR001752">
    <property type="entry name" value="Kinesin_motor_dom"/>
</dbReference>
<name>A0ABV0X1P7_9TELE</name>
<evidence type="ECO:0000256" key="2">
    <source>
        <dbReference type="ARBA" id="ARBA00022741"/>
    </source>
</evidence>
<dbReference type="PROSITE" id="PS50067">
    <property type="entry name" value="KINESIN_MOTOR_2"/>
    <property type="match status" value="1"/>
</dbReference>
<dbReference type="PRINTS" id="PR00380">
    <property type="entry name" value="KINESINHEAVY"/>
</dbReference>
<evidence type="ECO:0000259" key="8">
    <source>
        <dbReference type="PROSITE" id="PS50067"/>
    </source>
</evidence>
<dbReference type="Pfam" id="PF00225">
    <property type="entry name" value="Kinesin"/>
    <property type="match status" value="1"/>
</dbReference>
<feature type="region of interest" description="Disordered" evidence="7">
    <location>
        <begin position="247"/>
        <end position="304"/>
    </location>
</feature>
<dbReference type="PANTHER" id="PTHR47971">
    <property type="entry name" value="KINESIN-RELATED PROTEIN 6"/>
    <property type="match status" value="1"/>
</dbReference>
<feature type="binding site" evidence="5">
    <location>
        <begin position="13"/>
        <end position="20"/>
    </location>
    <ligand>
        <name>ATP</name>
        <dbReference type="ChEBI" id="CHEBI:30616"/>
    </ligand>
</feature>
<keyword evidence="10" id="KW-1185">Reference proteome</keyword>
<evidence type="ECO:0000256" key="3">
    <source>
        <dbReference type="ARBA" id="ARBA00022840"/>
    </source>
</evidence>
<accession>A0ABV0X1P7</accession>
<feature type="non-terminal residue" evidence="9">
    <location>
        <position position="729"/>
    </location>
</feature>
<keyword evidence="6" id="KW-0493">Microtubule</keyword>
<keyword evidence="3 5" id="KW-0067">ATP-binding</keyword>
<proteinExistence type="inferred from homology"/>
<feature type="compositionally biased region" description="Polar residues" evidence="7">
    <location>
        <begin position="279"/>
        <end position="295"/>
    </location>
</feature>
<evidence type="ECO:0000256" key="6">
    <source>
        <dbReference type="RuleBase" id="RU000394"/>
    </source>
</evidence>
<dbReference type="SUPFAM" id="SSF52540">
    <property type="entry name" value="P-loop containing nucleoside triphosphate hydrolases"/>
    <property type="match status" value="1"/>
</dbReference>
<evidence type="ECO:0000256" key="1">
    <source>
        <dbReference type="ARBA" id="ARBA00004245"/>
    </source>
</evidence>